<evidence type="ECO:0000313" key="2">
    <source>
        <dbReference type="EMBL" id="KNZ59462.1"/>
    </source>
</evidence>
<sequence>MDTLRNPHGGSIFFFLVVDMPLKKNKIKDPRYSVHSHAGPRHIPLSFQYILSLKIGTNNFSTHSANLLMVLSLFCPNPTLLEAIDLKFVNSHSFTQSLSWTRSNFNALSLLMIKILLSRVSDEFWRAFSLVMGPFVILLFFIADLETMRSFPVLMYFIDCQVVKWLTDNDTIVLSFFHSAKLKRTRLLDVGVLSDPFNKTERCNKANMGINNCVKLYLGMNHRISTPCQLAHQCSSHVTTLVPRSICRVTPPPEKKMAESGGEGDTYISQVAIQEILCQGGLGMFPGGLKYQVRVAQNLGTLPRSTWLNSSLWPTNPQLHSKTHNINHFFLFLLSLKVNMQHCF</sequence>
<dbReference type="EMBL" id="LAVV01006534">
    <property type="protein sequence ID" value="KNZ59462.1"/>
    <property type="molecule type" value="Genomic_DNA"/>
</dbReference>
<name>A0A0L6VFZ0_9BASI</name>
<evidence type="ECO:0000256" key="1">
    <source>
        <dbReference type="SAM" id="Phobius"/>
    </source>
</evidence>
<comment type="caution">
    <text evidence="2">The sequence shown here is derived from an EMBL/GenBank/DDBJ whole genome shotgun (WGS) entry which is preliminary data.</text>
</comment>
<keyword evidence="1" id="KW-1133">Transmembrane helix</keyword>
<proteinExistence type="predicted"/>
<evidence type="ECO:0000313" key="3">
    <source>
        <dbReference type="Proteomes" id="UP000037035"/>
    </source>
</evidence>
<gene>
    <name evidence="2" type="ORF">VP01_1727g1</name>
</gene>
<dbReference type="Proteomes" id="UP000037035">
    <property type="component" value="Unassembled WGS sequence"/>
</dbReference>
<dbReference type="VEuPathDB" id="FungiDB:VP01_1727g1"/>
<protein>
    <submittedName>
        <fullName evidence="2">Uncharacterized protein</fullName>
    </submittedName>
</protein>
<organism evidence="2 3">
    <name type="scientific">Puccinia sorghi</name>
    <dbReference type="NCBI Taxonomy" id="27349"/>
    <lineage>
        <taxon>Eukaryota</taxon>
        <taxon>Fungi</taxon>
        <taxon>Dikarya</taxon>
        <taxon>Basidiomycota</taxon>
        <taxon>Pucciniomycotina</taxon>
        <taxon>Pucciniomycetes</taxon>
        <taxon>Pucciniales</taxon>
        <taxon>Pucciniaceae</taxon>
        <taxon>Puccinia</taxon>
    </lineage>
</organism>
<dbReference type="AlphaFoldDB" id="A0A0L6VFZ0"/>
<reference evidence="2 3" key="1">
    <citation type="submission" date="2015-08" db="EMBL/GenBank/DDBJ databases">
        <title>Next Generation Sequencing and Analysis of the Genome of Puccinia sorghi L Schw, the Causal Agent of Maize Common Rust.</title>
        <authorList>
            <person name="Rochi L."/>
            <person name="Burguener G."/>
            <person name="Darino M."/>
            <person name="Turjanski A."/>
            <person name="Kreff E."/>
            <person name="Dieguez M.J."/>
            <person name="Sacco F."/>
        </authorList>
    </citation>
    <scope>NUCLEOTIDE SEQUENCE [LARGE SCALE GENOMIC DNA]</scope>
    <source>
        <strain evidence="2 3">RO10H11247</strain>
    </source>
</reference>
<keyword evidence="1" id="KW-0472">Membrane</keyword>
<keyword evidence="3" id="KW-1185">Reference proteome</keyword>
<feature type="transmembrane region" description="Helical" evidence="1">
    <location>
        <begin position="124"/>
        <end position="143"/>
    </location>
</feature>
<keyword evidence="1" id="KW-0812">Transmembrane</keyword>
<accession>A0A0L6VFZ0</accession>